<comment type="caution">
    <text evidence="14">The sequence shown here is derived from an EMBL/GenBank/DDBJ whole genome shotgun (WGS) entry which is preliminary data.</text>
</comment>
<evidence type="ECO:0000256" key="5">
    <source>
        <dbReference type="ARBA" id="ARBA00022694"/>
    </source>
</evidence>
<evidence type="ECO:0000256" key="10">
    <source>
        <dbReference type="HAMAP-Rule" id="MF_00185"/>
    </source>
</evidence>
<evidence type="ECO:0000256" key="4">
    <source>
        <dbReference type="ARBA" id="ARBA00022679"/>
    </source>
</evidence>
<dbReference type="SUPFAM" id="SSF52540">
    <property type="entry name" value="P-loop containing nucleoside triphosphate hydrolases"/>
    <property type="match status" value="2"/>
</dbReference>
<feature type="site" description="Interaction with substrate tRNA" evidence="10">
    <location>
        <position position="127"/>
    </location>
</feature>
<evidence type="ECO:0000256" key="9">
    <source>
        <dbReference type="ARBA" id="ARBA00049563"/>
    </source>
</evidence>
<comment type="caution">
    <text evidence="10">Lacks conserved residue(s) required for the propagation of feature annotation.</text>
</comment>
<evidence type="ECO:0000313" key="14">
    <source>
        <dbReference type="EMBL" id="EJP24739.1"/>
    </source>
</evidence>
<dbReference type="InterPro" id="IPR039657">
    <property type="entry name" value="Dimethylallyltransferase"/>
</dbReference>
<dbReference type="EMBL" id="ALJO01000011">
    <property type="protein sequence ID" value="EJP24739.1"/>
    <property type="molecule type" value="Genomic_DNA"/>
</dbReference>
<comment type="subunit">
    <text evidence="10">Monomer.</text>
</comment>
<evidence type="ECO:0000256" key="12">
    <source>
        <dbReference type="RuleBase" id="RU003784"/>
    </source>
</evidence>
<dbReference type="NCBIfam" id="TIGR00174">
    <property type="entry name" value="miaA"/>
    <property type="match status" value="1"/>
</dbReference>
<evidence type="ECO:0000256" key="1">
    <source>
        <dbReference type="ARBA" id="ARBA00001946"/>
    </source>
</evidence>
<feature type="site" description="Interaction with substrate tRNA" evidence="10">
    <location>
        <position position="101"/>
    </location>
</feature>
<evidence type="ECO:0000256" key="11">
    <source>
        <dbReference type="RuleBase" id="RU003783"/>
    </source>
</evidence>
<evidence type="ECO:0000256" key="8">
    <source>
        <dbReference type="ARBA" id="ARBA00022842"/>
    </source>
</evidence>
<feature type="binding site" evidence="10">
    <location>
        <begin position="10"/>
        <end position="17"/>
    </location>
    <ligand>
        <name>ATP</name>
        <dbReference type="ChEBI" id="CHEBI:30616"/>
    </ligand>
</feature>
<dbReference type="Gene3D" id="3.40.50.300">
    <property type="entry name" value="P-loop containing nucleotide triphosphate hydrolases"/>
    <property type="match status" value="1"/>
</dbReference>
<keyword evidence="7 10" id="KW-0067">ATP-binding</keyword>
<proteinExistence type="inferred from homology"/>
<keyword evidence="5 10" id="KW-0819">tRNA processing</keyword>
<keyword evidence="6 10" id="KW-0547">Nucleotide-binding</keyword>
<sequence length="294" mass="33498">MKTKIIVIVGPTAVGKTALSIDLAKRFNGEIISGDSQQVYRKLNIGTAKVTPDEQEGIPHYLIDVREVTEFYSAFDFVKEAEAAVEMIVAKGKLPIIAGGTGLYIQSLLEGYHLGGSASYEEILAYRAELDTLADEELFGKIAELGIKIPQINRRRAMRALEIAHLGNELENKQPDYEALLICLDDDREVLYERINQRVDLMLKAGLLEEAKWLYDNYPHVQASKGIGYKELFPYFAGELTLEEAINKLKQNTRRFAKRQLTWFRNRMNATFYQVSEPNVKERIMQDIEEFLND</sequence>
<reference evidence="14 15" key="1">
    <citation type="submission" date="2012-07" db="EMBL/GenBank/DDBJ databases">
        <authorList>
            <person name="Durkin A.S."/>
            <person name="McCorrison J."/>
            <person name="Torralba M."/>
            <person name="Gillis M."/>
            <person name="Methe B."/>
            <person name="Sutton G."/>
            <person name="Nelson K.E."/>
        </authorList>
    </citation>
    <scope>NUCLEOTIDE SEQUENCE [LARGE SCALE GENOMIC DNA]</scope>
    <source>
        <strain evidence="14 15">SK1138</strain>
    </source>
</reference>
<dbReference type="RefSeq" id="WP_003042081.1">
    <property type="nucleotide sequence ID" value="NZ_ALJO01000011.1"/>
</dbReference>
<dbReference type="HAMAP" id="MF_00185">
    <property type="entry name" value="IPP_trans"/>
    <property type="match status" value="1"/>
</dbReference>
<dbReference type="EC" id="2.5.1.75" evidence="10"/>
<comment type="catalytic activity">
    <reaction evidence="9 10 11">
        <text>adenosine(37) in tRNA + dimethylallyl diphosphate = N(6)-dimethylallyladenosine(37) in tRNA + diphosphate</text>
        <dbReference type="Rhea" id="RHEA:26482"/>
        <dbReference type="Rhea" id="RHEA-COMP:10162"/>
        <dbReference type="Rhea" id="RHEA-COMP:10375"/>
        <dbReference type="ChEBI" id="CHEBI:33019"/>
        <dbReference type="ChEBI" id="CHEBI:57623"/>
        <dbReference type="ChEBI" id="CHEBI:74411"/>
        <dbReference type="ChEBI" id="CHEBI:74415"/>
        <dbReference type="EC" id="2.5.1.75"/>
    </reaction>
</comment>
<dbReference type="InterPro" id="IPR027417">
    <property type="entry name" value="P-loop_NTPase"/>
</dbReference>
<evidence type="ECO:0000313" key="15">
    <source>
        <dbReference type="Proteomes" id="UP000006614"/>
    </source>
</evidence>
<comment type="similarity">
    <text evidence="3 10 13">Belongs to the IPP transferase family.</text>
</comment>
<evidence type="ECO:0000256" key="7">
    <source>
        <dbReference type="ARBA" id="ARBA00022840"/>
    </source>
</evidence>
<dbReference type="PANTHER" id="PTHR11088:SF60">
    <property type="entry name" value="TRNA DIMETHYLALLYLTRANSFERASE"/>
    <property type="match status" value="1"/>
</dbReference>
<evidence type="ECO:0000256" key="2">
    <source>
        <dbReference type="ARBA" id="ARBA00003213"/>
    </source>
</evidence>
<dbReference type="PANTHER" id="PTHR11088">
    <property type="entry name" value="TRNA DIMETHYLALLYLTRANSFERASE"/>
    <property type="match status" value="1"/>
</dbReference>
<protein>
    <recommendedName>
        <fullName evidence="10">tRNA dimethylallyltransferase</fullName>
        <ecNumber evidence="10">2.5.1.75</ecNumber>
    </recommendedName>
    <alternativeName>
        <fullName evidence="10">Dimethylallyl diphosphate:tRNA dimethylallyltransferase</fullName>
        <shortName evidence="10">DMAPP:tRNA dimethylallyltransferase</shortName>
        <shortName evidence="10">DMATase</shortName>
    </alternativeName>
    <alternativeName>
        <fullName evidence="10">Isopentenyl-diphosphate:tRNA isopentenyltransferase</fullName>
        <shortName evidence="10">IPP transferase</shortName>
        <shortName evidence="10">IPPT</shortName>
        <shortName evidence="10">IPTase</shortName>
    </alternativeName>
</protein>
<evidence type="ECO:0000256" key="13">
    <source>
        <dbReference type="RuleBase" id="RU003785"/>
    </source>
</evidence>
<dbReference type="GO" id="GO:0052381">
    <property type="term" value="F:tRNA dimethylallyltransferase activity"/>
    <property type="evidence" value="ECO:0007669"/>
    <property type="project" value="UniProtKB-UniRule"/>
</dbReference>
<keyword evidence="4 10" id="KW-0808">Transferase</keyword>
<dbReference type="GO" id="GO:0006400">
    <property type="term" value="P:tRNA modification"/>
    <property type="evidence" value="ECO:0007669"/>
    <property type="project" value="TreeGrafter"/>
</dbReference>
<evidence type="ECO:0000256" key="6">
    <source>
        <dbReference type="ARBA" id="ARBA00022741"/>
    </source>
</evidence>
<gene>
    <name evidence="10 14" type="primary">miaA</name>
    <name evidence="14" type="ORF">HMPREF1126_1630</name>
</gene>
<accession>A0AAD2T6V0</accession>
<feature type="binding site" evidence="10">
    <location>
        <begin position="12"/>
        <end position="17"/>
    </location>
    <ligand>
        <name>substrate</name>
    </ligand>
</feature>
<dbReference type="InterPro" id="IPR018022">
    <property type="entry name" value="IPT"/>
</dbReference>
<evidence type="ECO:0000256" key="3">
    <source>
        <dbReference type="ARBA" id="ARBA00005842"/>
    </source>
</evidence>
<keyword evidence="8 10" id="KW-0460">Magnesium</keyword>
<feature type="region of interest" description="Interaction with substrate tRNA" evidence="10">
    <location>
        <begin position="35"/>
        <end position="38"/>
    </location>
</feature>
<organism evidence="14 15">
    <name type="scientific">Streptococcus anginosus SK1138</name>
    <dbReference type="NCBI Taxonomy" id="1161422"/>
    <lineage>
        <taxon>Bacteria</taxon>
        <taxon>Bacillati</taxon>
        <taxon>Bacillota</taxon>
        <taxon>Bacilli</taxon>
        <taxon>Lactobacillales</taxon>
        <taxon>Streptococcaceae</taxon>
        <taxon>Streptococcus</taxon>
        <taxon>Streptococcus anginosus group</taxon>
    </lineage>
</organism>
<name>A0AAD2T6V0_STRAP</name>
<comment type="cofactor">
    <cofactor evidence="1 10">
        <name>Mg(2+)</name>
        <dbReference type="ChEBI" id="CHEBI:18420"/>
    </cofactor>
</comment>
<dbReference type="Pfam" id="PF01715">
    <property type="entry name" value="IPPT"/>
    <property type="match status" value="1"/>
</dbReference>
<dbReference type="GO" id="GO:0005524">
    <property type="term" value="F:ATP binding"/>
    <property type="evidence" value="ECO:0007669"/>
    <property type="project" value="UniProtKB-UniRule"/>
</dbReference>
<dbReference type="Proteomes" id="UP000006614">
    <property type="component" value="Unassembled WGS sequence"/>
</dbReference>
<dbReference type="AlphaFoldDB" id="A0AAD2T6V0"/>
<comment type="function">
    <text evidence="2 10 12">Catalyzes the transfer of a dimethylallyl group onto the adenine at position 37 in tRNAs that read codons beginning with uridine, leading to the formation of N6-(dimethylallyl)adenosine (i(6)A).</text>
</comment>